<proteinExistence type="predicted"/>
<dbReference type="HOGENOM" id="CLU_443641_0_0_1"/>
<evidence type="ECO:0000313" key="2">
    <source>
        <dbReference type="EMBL" id="EDW65346.2"/>
    </source>
</evidence>
<evidence type="ECO:0000313" key="3">
    <source>
        <dbReference type="Proteomes" id="UP000008792"/>
    </source>
</evidence>
<organism evidence="2 3">
    <name type="scientific">Drosophila virilis</name>
    <name type="common">Fruit fly</name>
    <dbReference type="NCBI Taxonomy" id="7244"/>
    <lineage>
        <taxon>Eukaryota</taxon>
        <taxon>Metazoa</taxon>
        <taxon>Ecdysozoa</taxon>
        <taxon>Arthropoda</taxon>
        <taxon>Hexapoda</taxon>
        <taxon>Insecta</taxon>
        <taxon>Pterygota</taxon>
        <taxon>Neoptera</taxon>
        <taxon>Endopterygota</taxon>
        <taxon>Diptera</taxon>
        <taxon>Brachycera</taxon>
        <taxon>Muscomorpha</taxon>
        <taxon>Ephydroidea</taxon>
        <taxon>Drosophilidae</taxon>
        <taxon>Drosophila</taxon>
    </lineage>
</organism>
<feature type="compositionally biased region" description="Low complexity" evidence="1">
    <location>
        <begin position="462"/>
        <end position="479"/>
    </location>
</feature>
<dbReference type="InParanoid" id="B4M3H1"/>
<dbReference type="EMBL" id="CH940651">
    <property type="protein sequence ID" value="EDW65346.2"/>
    <property type="molecule type" value="Genomic_DNA"/>
</dbReference>
<keyword evidence="3" id="KW-1185">Reference proteome</keyword>
<protein>
    <submittedName>
        <fullName evidence="2">Uncharacterized protein</fullName>
    </submittedName>
</protein>
<reference evidence="2 3" key="1">
    <citation type="journal article" date="2007" name="Nature">
        <title>Evolution of genes and genomes on the Drosophila phylogeny.</title>
        <authorList>
            <consortium name="Drosophila 12 Genomes Consortium"/>
            <person name="Clark A.G."/>
            <person name="Eisen M.B."/>
            <person name="Smith D.R."/>
            <person name="Bergman C.M."/>
            <person name="Oliver B."/>
            <person name="Markow T.A."/>
            <person name="Kaufman T.C."/>
            <person name="Kellis M."/>
            <person name="Gelbart W."/>
            <person name="Iyer V.N."/>
            <person name="Pollard D.A."/>
            <person name="Sackton T.B."/>
            <person name="Larracuente A.M."/>
            <person name="Singh N.D."/>
            <person name="Abad J.P."/>
            <person name="Abt D.N."/>
            <person name="Adryan B."/>
            <person name="Aguade M."/>
            <person name="Akashi H."/>
            <person name="Anderson W.W."/>
            <person name="Aquadro C.F."/>
            <person name="Ardell D.H."/>
            <person name="Arguello R."/>
            <person name="Artieri C.G."/>
            <person name="Barbash D.A."/>
            <person name="Barker D."/>
            <person name="Barsanti P."/>
            <person name="Batterham P."/>
            <person name="Batzoglou S."/>
            <person name="Begun D."/>
            <person name="Bhutkar A."/>
            <person name="Blanco E."/>
            <person name="Bosak S.A."/>
            <person name="Bradley R.K."/>
            <person name="Brand A.D."/>
            <person name="Brent M.R."/>
            <person name="Brooks A.N."/>
            <person name="Brown R.H."/>
            <person name="Butlin R.K."/>
            <person name="Caggese C."/>
            <person name="Calvi B.R."/>
            <person name="Bernardo de Carvalho A."/>
            <person name="Caspi A."/>
            <person name="Castrezana S."/>
            <person name="Celniker S.E."/>
            <person name="Chang J.L."/>
            <person name="Chapple C."/>
            <person name="Chatterji S."/>
            <person name="Chinwalla A."/>
            <person name="Civetta A."/>
            <person name="Clifton S.W."/>
            <person name="Comeron J.M."/>
            <person name="Costello J.C."/>
            <person name="Coyne J.A."/>
            <person name="Daub J."/>
            <person name="David R.G."/>
            <person name="Delcher A.L."/>
            <person name="Delehaunty K."/>
            <person name="Do C.B."/>
            <person name="Ebling H."/>
            <person name="Edwards K."/>
            <person name="Eickbush T."/>
            <person name="Evans J.D."/>
            <person name="Filipski A."/>
            <person name="Findeiss S."/>
            <person name="Freyhult E."/>
            <person name="Fulton L."/>
            <person name="Fulton R."/>
            <person name="Garcia A.C."/>
            <person name="Gardiner A."/>
            <person name="Garfield D.A."/>
            <person name="Garvin B.E."/>
            <person name="Gibson G."/>
            <person name="Gilbert D."/>
            <person name="Gnerre S."/>
            <person name="Godfrey J."/>
            <person name="Good R."/>
            <person name="Gotea V."/>
            <person name="Gravely B."/>
            <person name="Greenberg A.J."/>
            <person name="Griffiths-Jones S."/>
            <person name="Gross S."/>
            <person name="Guigo R."/>
            <person name="Gustafson E.A."/>
            <person name="Haerty W."/>
            <person name="Hahn M.W."/>
            <person name="Halligan D.L."/>
            <person name="Halpern A.L."/>
            <person name="Halter G.M."/>
            <person name="Han M.V."/>
            <person name="Heger A."/>
            <person name="Hillier L."/>
            <person name="Hinrichs A.S."/>
            <person name="Holmes I."/>
            <person name="Hoskins R.A."/>
            <person name="Hubisz M.J."/>
            <person name="Hultmark D."/>
            <person name="Huntley M.A."/>
            <person name="Jaffe D.B."/>
            <person name="Jagadeeshan S."/>
            <person name="Jeck W.R."/>
            <person name="Johnson J."/>
            <person name="Jones C.D."/>
            <person name="Jordan W.C."/>
            <person name="Karpen G.H."/>
            <person name="Kataoka E."/>
            <person name="Keightley P.D."/>
            <person name="Kheradpour P."/>
            <person name="Kirkness E.F."/>
            <person name="Koerich L.B."/>
            <person name="Kristiansen K."/>
            <person name="Kudrna D."/>
            <person name="Kulathinal R.J."/>
            <person name="Kumar S."/>
            <person name="Kwok R."/>
            <person name="Lander E."/>
            <person name="Langley C.H."/>
            <person name="Lapoint R."/>
            <person name="Lazzaro B.P."/>
            <person name="Lee S.J."/>
            <person name="Levesque L."/>
            <person name="Li R."/>
            <person name="Lin C.F."/>
            <person name="Lin M.F."/>
            <person name="Lindblad-Toh K."/>
            <person name="Llopart A."/>
            <person name="Long M."/>
            <person name="Low L."/>
            <person name="Lozovsky E."/>
            <person name="Lu J."/>
            <person name="Luo M."/>
            <person name="Machado C.A."/>
            <person name="Makalowski W."/>
            <person name="Marzo M."/>
            <person name="Matsuda M."/>
            <person name="Matzkin L."/>
            <person name="McAllister B."/>
            <person name="McBride C.S."/>
            <person name="McKernan B."/>
            <person name="McKernan K."/>
            <person name="Mendez-Lago M."/>
            <person name="Minx P."/>
            <person name="Mollenhauer M.U."/>
            <person name="Montooth K."/>
            <person name="Mount S.M."/>
            <person name="Mu X."/>
            <person name="Myers E."/>
            <person name="Negre B."/>
            <person name="Newfeld S."/>
            <person name="Nielsen R."/>
            <person name="Noor M.A."/>
            <person name="O'Grady P."/>
            <person name="Pachter L."/>
            <person name="Papaceit M."/>
            <person name="Parisi M.J."/>
            <person name="Parisi M."/>
            <person name="Parts L."/>
            <person name="Pedersen J.S."/>
            <person name="Pesole G."/>
            <person name="Phillippy A.M."/>
            <person name="Ponting C.P."/>
            <person name="Pop M."/>
            <person name="Porcelli D."/>
            <person name="Powell J.R."/>
            <person name="Prohaska S."/>
            <person name="Pruitt K."/>
            <person name="Puig M."/>
            <person name="Quesneville H."/>
            <person name="Ram K.R."/>
            <person name="Rand D."/>
            <person name="Rasmussen M.D."/>
            <person name="Reed L.K."/>
            <person name="Reenan R."/>
            <person name="Reily A."/>
            <person name="Remington K.A."/>
            <person name="Rieger T.T."/>
            <person name="Ritchie M.G."/>
            <person name="Robin C."/>
            <person name="Rogers Y.H."/>
            <person name="Rohde C."/>
            <person name="Rozas J."/>
            <person name="Rubenfield M.J."/>
            <person name="Ruiz A."/>
            <person name="Russo S."/>
            <person name="Salzberg S.L."/>
            <person name="Sanchez-Gracia A."/>
            <person name="Saranga D.J."/>
            <person name="Sato H."/>
            <person name="Schaeffer S.W."/>
            <person name="Schatz M.C."/>
            <person name="Schlenke T."/>
            <person name="Schwartz R."/>
            <person name="Segarra C."/>
            <person name="Singh R.S."/>
            <person name="Sirot L."/>
            <person name="Sirota M."/>
            <person name="Sisneros N.B."/>
            <person name="Smith C.D."/>
            <person name="Smith T.F."/>
            <person name="Spieth J."/>
            <person name="Stage D.E."/>
            <person name="Stark A."/>
            <person name="Stephan W."/>
            <person name="Strausberg R.L."/>
            <person name="Strempel S."/>
            <person name="Sturgill D."/>
            <person name="Sutton G."/>
            <person name="Sutton G.G."/>
            <person name="Tao W."/>
            <person name="Teichmann S."/>
            <person name="Tobari Y.N."/>
            <person name="Tomimura Y."/>
            <person name="Tsolas J.M."/>
            <person name="Valente V.L."/>
            <person name="Venter E."/>
            <person name="Venter J.C."/>
            <person name="Vicario S."/>
            <person name="Vieira F.G."/>
            <person name="Vilella A.J."/>
            <person name="Villasante A."/>
            <person name="Walenz B."/>
            <person name="Wang J."/>
            <person name="Wasserman M."/>
            <person name="Watts T."/>
            <person name="Wilson D."/>
            <person name="Wilson R.K."/>
            <person name="Wing R.A."/>
            <person name="Wolfner M.F."/>
            <person name="Wong A."/>
            <person name="Wong G.K."/>
            <person name="Wu C.I."/>
            <person name="Wu G."/>
            <person name="Yamamoto D."/>
            <person name="Yang H.P."/>
            <person name="Yang S.P."/>
            <person name="Yorke J.A."/>
            <person name="Yoshida K."/>
            <person name="Zdobnov E."/>
            <person name="Zhang P."/>
            <person name="Zhang Y."/>
            <person name="Zimin A.V."/>
            <person name="Baldwin J."/>
            <person name="Abdouelleil A."/>
            <person name="Abdulkadir J."/>
            <person name="Abebe A."/>
            <person name="Abera B."/>
            <person name="Abreu J."/>
            <person name="Acer S.C."/>
            <person name="Aftuck L."/>
            <person name="Alexander A."/>
            <person name="An P."/>
            <person name="Anderson E."/>
            <person name="Anderson S."/>
            <person name="Arachi H."/>
            <person name="Azer M."/>
            <person name="Bachantsang P."/>
            <person name="Barry A."/>
            <person name="Bayul T."/>
            <person name="Berlin A."/>
            <person name="Bessette D."/>
            <person name="Bloom T."/>
            <person name="Blye J."/>
            <person name="Boguslavskiy L."/>
            <person name="Bonnet C."/>
            <person name="Boukhgalter B."/>
            <person name="Bourzgui I."/>
            <person name="Brown A."/>
            <person name="Cahill P."/>
            <person name="Channer S."/>
            <person name="Cheshatsang Y."/>
            <person name="Chuda L."/>
            <person name="Citroen M."/>
            <person name="Collymore A."/>
            <person name="Cooke P."/>
            <person name="Costello M."/>
            <person name="D'Aco K."/>
            <person name="Daza R."/>
            <person name="De Haan G."/>
            <person name="DeGray S."/>
            <person name="DeMaso C."/>
            <person name="Dhargay N."/>
            <person name="Dooley K."/>
            <person name="Dooley E."/>
            <person name="Doricent M."/>
            <person name="Dorje P."/>
            <person name="Dorjee K."/>
            <person name="Dupes A."/>
            <person name="Elong R."/>
            <person name="Falk J."/>
            <person name="Farina A."/>
            <person name="Faro S."/>
            <person name="Ferguson D."/>
            <person name="Fisher S."/>
            <person name="Foley C.D."/>
            <person name="Franke A."/>
            <person name="Friedrich D."/>
            <person name="Gadbois L."/>
            <person name="Gearin G."/>
            <person name="Gearin C.R."/>
            <person name="Giannoukos G."/>
            <person name="Goode T."/>
            <person name="Graham J."/>
            <person name="Grandbois E."/>
            <person name="Grewal S."/>
            <person name="Gyaltsen K."/>
            <person name="Hafez N."/>
            <person name="Hagos B."/>
            <person name="Hall J."/>
            <person name="Henson C."/>
            <person name="Hollinger A."/>
            <person name="Honan T."/>
            <person name="Huard M.D."/>
            <person name="Hughes L."/>
            <person name="Hurhula B."/>
            <person name="Husby M.E."/>
            <person name="Kamat A."/>
            <person name="Kanga B."/>
            <person name="Kashin S."/>
            <person name="Khazanovich D."/>
            <person name="Kisner P."/>
            <person name="Lance K."/>
            <person name="Lara M."/>
            <person name="Lee W."/>
            <person name="Lennon N."/>
            <person name="Letendre F."/>
            <person name="LeVine R."/>
            <person name="Lipovsky A."/>
            <person name="Liu X."/>
            <person name="Liu J."/>
            <person name="Liu S."/>
            <person name="Lokyitsang T."/>
            <person name="Lokyitsang Y."/>
            <person name="Lubonja R."/>
            <person name="Lui A."/>
            <person name="MacDonald P."/>
            <person name="Magnisalis V."/>
            <person name="Maru K."/>
            <person name="Matthews C."/>
            <person name="McCusker W."/>
            <person name="McDonough S."/>
            <person name="Mehta T."/>
            <person name="Meldrim J."/>
            <person name="Meneus L."/>
            <person name="Mihai O."/>
            <person name="Mihalev A."/>
            <person name="Mihova T."/>
            <person name="Mittelman R."/>
            <person name="Mlenga V."/>
            <person name="Montmayeur A."/>
            <person name="Mulrain L."/>
            <person name="Navidi A."/>
            <person name="Naylor J."/>
            <person name="Negash T."/>
            <person name="Nguyen T."/>
            <person name="Nguyen N."/>
            <person name="Nicol R."/>
            <person name="Norbu C."/>
            <person name="Norbu N."/>
            <person name="Novod N."/>
            <person name="O'Neill B."/>
            <person name="Osman S."/>
            <person name="Markiewicz E."/>
            <person name="Oyono O.L."/>
            <person name="Patti C."/>
            <person name="Phunkhang P."/>
            <person name="Pierre F."/>
            <person name="Priest M."/>
            <person name="Raghuraman S."/>
            <person name="Rege F."/>
            <person name="Reyes R."/>
            <person name="Rise C."/>
            <person name="Rogov P."/>
            <person name="Ross K."/>
            <person name="Ryan E."/>
            <person name="Settipalli S."/>
            <person name="Shea T."/>
            <person name="Sherpa N."/>
            <person name="Shi L."/>
            <person name="Shih D."/>
            <person name="Sparrow T."/>
            <person name="Spaulding J."/>
            <person name="Stalker J."/>
            <person name="Stange-Thomann N."/>
            <person name="Stavropoulos S."/>
            <person name="Stone C."/>
            <person name="Strader C."/>
            <person name="Tesfaye S."/>
            <person name="Thomson T."/>
            <person name="Thoulutsang Y."/>
            <person name="Thoulutsang D."/>
            <person name="Topham K."/>
            <person name="Topping I."/>
            <person name="Tsamla T."/>
            <person name="Vassiliev H."/>
            <person name="Vo A."/>
            <person name="Wangchuk T."/>
            <person name="Wangdi T."/>
            <person name="Weiand M."/>
            <person name="Wilkinson J."/>
            <person name="Wilson A."/>
            <person name="Yadav S."/>
            <person name="Young G."/>
            <person name="Yu Q."/>
            <person name="Zembek L."/>
            <person name="Zhong D."/>
            <person name="Zimmer A."/>
            <person name="Zwirko Z."/>
            <person name="Jaffe D.B."/>
            <person name="Alvarez P."/>
            <person name="Brockman W."/>
            <person name="Butler J."/>
            <person name="Chin C."/>
            <person name="Gnerre S."/>
            <person name="Grabherr M."/>
            <person name="Kleber M."/>
            <person name="Mauceli E."/>
            <person name="MacCallum I."/>
        </authorList>
    </citation>
    <scope>NUCLEOTIDE SEQUENCE [LARGE SCALE GENOMIC DNA]</scope>
    <source>
        <strain evidence="3">Tucson 15010-1051.87</strain>
    </source>
</reference>
<dbReference type="AlphaFoldDB" id="B4M3H1"/>
<feature type="region of interest" description="Disordered" evidence="1">
    <location>
        <begin position="448"/>
        <end position="479"/>
    </location>
</feature>
<name>B4M3H1_DROVI</name>
<dbReference type="OrthoDB" id="7871565at2759"/>
<evidence type="ECO:0000256" key="1">
    <source>
        <dbReference type="SAM" id="MobiDB-lite"/>
    </source>
</evidence>
<sequence>MPHSERPSSPEEHISDQYFIYRLEHDLYELFEEQQLLLDIVAQQQERLERQLEMQRLLLSEPPARLATPLPELLPLPAPQPLQLEEINTEMAPEPASAVEPELLAIAEADEQASTLFKCPELVPPLPPPRCICTQMQRQARRGYHQVAMPFLQDSKGAKCTPPKRSGLGYDAPFPYPKRMAKSRERRALFIFTLVDNLVLQLQRCMSLAETGALPLPLAMPGARASNVVIVELEPPKKEAAYQPSPPVTVPTGALPKPKFNHMEISAKRSPRTKAAKRLHKQLKKTSSQLDTEIDLDCEFGMDHIEKFRADRVRDDEHNRFKTMPIRKHKRQSSQGMVLLAEEVLPSDKLQTAQGVQSPIDSRFGAGTEDIDNEVLAVALASLAISEDPNPQAKLTVPGWYENCLAAPESQLETRPCTPEMAPFSLLPTGLHSNGFISLMPSTSAQARALSLAMSGRRPESSHSSSPPSPLSSRSPMSSLLQQNPVDSIQTLPDRFSGISINQLAFAHVLDANGNKVIVPRQSVNENEFNAGSCGGYRLGCGQPMCSTGLVSSPLPPGPPPPSPVYNHFTYDNINPLPNLSGISNGKENGNIQSTRMDICGEDYAASSPDHR</sequence>
<accession>B4M3H1</accession>
<gene>
    <name evidence="2" type="primary">Dvir\GJ18958</name>
    <name evidence="2" type="ORF">Dvir_GJ18958</name>
</gene>
<dbReference type="eggNOG" id="ENOG502RWK8">
    <property type="taxonomic scope" value="Eukaryota"/>
</dbReference>
<dbReference type="Proteomes" id="UP000008792">
    <property type="component" value="Unassembled WGS sequence"/>
</dbReference>